<name>A0A6J2TTX3_DROLE</name>
<organism evidence="2 3">
    <name type="scientific">Drosophila lebanonensis</name>
    <name type="common">Fruit fly</name>
    <name type="synonym">Scaptodrosophila lebanonensis</name>
    <dbReference type="NCBI Taxonomy" id="7225"/>
    <lineage>
        <taxon>Eukaryota</taxon>
        <taxon>Metazoa</taxon>
        <taxon>Ecdysozoa</taxon>
        <taxon>Arthropoda</taxon>
        <taxon>Hexapoda</taxon>
        <taxon>Insecta</taxon>
        <taxon>Pterygota</taxon>
        <taxon>Neoptera</taxon>
        <taxon>Endopterygota</taxon>
        <taxon>Diptera</taxon>
        <taxon>Brachycera</taxon>
        <taxon>Muscomorpha</taxon>
        <taxon>Ephydroidea</taxon>
        <taxon>Drosophilidae</taxon>
        <taxon>Scaptodrosophila</taxon>
    </lineage>
</organism>
<gene>
    <name evidence="3" type="primary">LOC115626976</name>
</gene>
<feature type="compositionally biased region" description="Basic and acidic residues" evidence="1">
    <location>
        <begin position="177"/>
        <end position="187"/>
    </location>
</feature>
<protein>
    <submittedName>
        <fullName evidence="3">Uncharacterized protein LOC115626976</fullName>
    </submittedName>
</protein>
<proteinExistence type="predicted"/>
<dbReference type="AlphaFoldDB" id="A0A6J2TTX3"/>
<feature type="region of interest" description="Disordered" evidence="1">
    <location>
        <begin position="36"/>
        <end position="61"/>
    </location>
</feature>
<accession>A0A6J2TTX3</accession>
<evidence type="ECO:0000313" key="3">
    <source>
        <dbReference type="RefSeq" id="XP_030378352.1"/>
    </source>
</evidence>
<evidence type="ECO:0000313" key="2">
    <source>
        <dbReference type="Proteomes" id="UP000504634"/>
    </source>
</evidence>
<dbReference type="GeneID" id="115626976"/>
<dbReference type="RefSeq" id="XP_030378352.1">
    <property type="nucleotide sequence ID" value="XM_030522492.1"/>
</dbReference>
<evidence type="ECO:0000256" key="1">
    <source>
        <dbReference type="SAM" id="MobiDB-lite"/>
    </source>
</evidence>
<feature type="compositionally biased region" description="Basic and acidic residues" evidence="1">
    <location>
        <begin position="158"/>
        <end position="170"/>
    </location>
</feature>
<dbReference type="OrthoDB" id="1684416at2759"/>
<feature type="region of interest" description="Disordered" evidence="1">
    <location>
        <begin position="158"/>
        <end position="187"/>
    </location>
</feature>
<dbReference type="Proteomes" id="UP000504634">
    <property type="component" value="Unplaced"/>
</dbReference>
<reference evidence="3" key="1">
    <citation type="submission" date="2025-08" db="UniProtKB">
        <authorList>
            <consortium name="RefSeq"/>
        </authorList>
    </citation>
    <scope>IDENTIFICATION</scope>
    <source>
        <strain evidence="3">11010-0011.00</strain>
        <tissue evidence="3">Whole body</tissue>
    </source>
</reference>
<keyword evidence="2" id="KW-1185">Reference proteome</keyword>
<sequence>MSGTPMEQKPASTFDWDNINVGDFNLNHSENFFSAAQKENQSDEAADAAQNTEAEEINGQYRPANLRVAPWSPLPMGETNAQVQSSVAIPKAYTFKDVYKGKHQEALRKRAEEERKAREFHSRPVPNFKAHHKRLDEAHLVHRVTIPRTPDVLKRWRGTAEQRRREKESEDPLSLEQPRKKSSEVKPFRLMSDQRVRERREFNAAVFSSMEEKQKKVIFY</sequence>